<protein>
    <recommendedName>
        <fullName evidence="3">DUF4252 domain-containing protein</fullName>
    </recommendedName>
</protein>
<comment type="caution">
    <text evidence="1">The sequence shown here is derived from an EMBL/GenBank/DDBJ whole genome shotgun (WGS) entry which is preliminary data.</text>
</comment>
<dbReference type="Proteomes" id="UP001143545">
    <property type="component" value="Unassembled WGS sequence"/>
</dbReference>
<evidence type="ECO:0000313" key="2">
    <source>
        <dbReference type="Proteomes" id="UP001143545"/>
    </source>
</evidence>
<dbReference type="InterPro" id="IPR025348">
    <property type="entry name" value="DUF4252"/>
</dbReference>
<reference evidence="1" key="1">
    <citation type="submission" date="2022-07" db="EMBL/GenBank/DDBJ databases">
        <title>Taxonomy of Novel Oxalotrophic and Methylotrophic Bacteria.</title>
        <authorList>
            <person name="Sahin N."/>
            <person name="Tani A."/>
        </authorList>
    </citation>
    <scope>NUCLEOTIDE SEQUENCE</scope>
    <source>
        <strain evidence="1">AM327</strain>
    </source>
</reference>
<gene>
    <name evidence="1" type="ORF">NBRC110019_07110</name>
</gene>
<keyword evidence="2" id="KW-1185">Reference proteome</keyword>
<dbReference type="AlphaFoldDB" id="A0A9W6B5G1"/>
<proteinExistence type="predicted"/>
<dbReference type="RefSeq" id="WP_281752455.1">
    <property type="nucleotide sequence ID" value="NZ_BRVP01000004.1"/>
</dbReference>
<evidence type="ECO:0008006" key="3">
    <source>
        <dbReference type="Google" id="ProtNLM"/>
    </source>
</evidence>
<organism evidence="1 2">
    <name type="scientific">Neptunitalea chrysea</name>
    <dbReference type="NCBI Taxonomy" id="1647581"/>
    <lineage>
        <taxon>Bacteria</taxon>
        <taxon>Pseudomonadati</taxon>
        <taxon>Bacteroidota</taxon>
        <taxon>Flavobacteriia</taxon>
        <taxon>Flavobacteriales</taxon>
        <taxon>Flavobacteriaceae</taxon>
        <taxon>Neptunitalea</taxon>
    </lineage>
</organism>
<evidence type="ECO:0000313" key="1">
    <source>
        <dbReference type="EMBL" id="GLB51672.1"/>
    </source>
</evidence>
<accession>A0A9W6B5G1</accession>
<dbReference type="PROSITE" id="PS51257">
    <property type="entry name" value="PROKAR_LIPOPROTEIN"/>
    <property type="match status" value="1"/>
</dbReference>
<dbReference type="EMBL" id="BRVP01000004">
    <property type="protein sequence ID" value="GLB51672.1"/>
    <property type="molecule type" value="Genomic_DNA"/>
</dbReference>
<dbReference type="Pfam" id="PF14060">
    <property type="entry name" value="DUF4252"/>
    <property type="match status" value="1"/>
</dbReference>
<name>A0A9W6B5G1_9FLAO</name>
<sequence>MAVIVRYTIKLFIIIMLLIVSISCNVKGGELQEYFVENSSKPEFISFDIATSIFDVSQTDFSEEEKEIYKSIKKLNILMLPSENGTYQEQKSKIKSILKGSDFEELMTLNSKEMNGKLYYIGEEDAIDEVIVFGYNNDKGFALVRLLADNLKPENIGTIVQIIQNSKMDDNSFMSLQKVFDFELN</sequence>